<protein>
    <submittedName>
        <fullName evidence="2">Uncharacterized protein</fullName>
    </submittedName>
</protein>
<feature type="compositionally biased region" description="Basic and acidic residues" evidence="1">
    <location>
        <begin position="290"/>
        <end position="299"/>
    </location>
</feature>
<accession>A0A9K3KIF7</accession>
<comment type="caution">
    <text evidence="2">The sequence shown here is derived from an EMBL/GenBank/DDBJ whole genome shotgun (WGS) entry which is preliminary data.</text>
</comment>
<dbReference type="Proteomes" id="UP000693970">
    <property type="component" value="Unassembled WGS sequence"/>
</dbReference>
<organism evidence="2 3">
    <name type="scientific">Nitzschia inconspicua</name>
    <dbReference type="NCBI Taxonomy" id="303405"/>
    <lineage>
        <taxon>Eukaryota</taxon>
        <taxon>Sar</taxon>
        <taxon>Stramenopiles</taxon>
        <taxon>Ochrophyta</taxon>
        <taxon>Bacillariophyta</taxon>
        <taxon>Bacillariophyceae</taxon>
        <taxon>Bacillariophycidae</taxon>
        <taxon>Bacillariales</taxon>
        <taxon>Bacillariaceae</taxon>
        <taxon>Nitzschia</taxon>
    </lineage>
</organism>
<name>A0A9K3KIF7_9STRA</name>
<reference evidence="2" key="2">
    <citation type="submission" date="2021-04" db="EMBL/GenBank/DDBJ databases">
        <authorList>
            <person name="Podell S."/>
        </authorList>
    </citation>
    <scope>NUCLEOTIDE SEQUENCE</scope>
    <source>
        <strain evidence="2">Hildebrandi</strain>
    </source>
</reference>
<reference evidence="2" key="1">
    <citation type="journal article" date="2021" name="Sci. Rep.">
        <title>Diploid genomic architecture of Nitzschia inconspicua, an elite biomass production diatom.</title>
        <authorList>
            <person name="Oliver A."/>
            <person name="Podell S."/>
            <person name="Pinowska A."/>
            <person name="Traller J.C."/>
            <person name="Smith S.R."/>
            <person name="McClure R."/>
            <person name="Beliaev A."/>
            <person name="Bohutskyi P."/>
            <person name="Hill E.A."/>
            <person name="Rabines A."/>
            <person name="Zheng H."/>
            <person name="Allen L.Z."/>
            <person name="Kuo A."/>
            <person name="Grigoriev I.V."/>
            <person name="Allen A.E."/>
            <person name="Hazlebeck D."/>
            <person name="Allen E.E."/>
        </authorList>
    </citation>
    <scope>NUCLEOTIDE SEQUENCE</scope>
    <source>
        <strain evidence="2">Hildebrandi</strain>
    </source>
</reference>
<feature type="compositionally biased region" description="Polar residues" evidence="1">
    <location>
        <begin position="276"/>
        <end position="289"/>
    </location>
</feature>
<evidence type="ECO:0000313" key="3">
    <source>
        <dbReference type="Proteomes" id="UP000693970"/>
    </source>
</evidence>
<gene>
    <name evidence="2" type="ORF">IV203_021358</name>
</gene>
<evidence type="ECO:0000256" key="1">
    <source>
        <dbReference type="SAM" id="MobiDB-lite"/>
    </source>
</evidence>
<dbReference type="AlphaFoldDB" id="A0A9K3KIF7"/>
<sequence length="299" mass="32414">MTRLQSTLWSSLLLTDTLERVPLSSFSVGIYTTSASKFAVSQTPNTRNNNRRSVAYASLEDDWKIDGPIVVDTASTVPKDKKSFRLQYLISNQAKHAQYKLFQQDCQEIFAEGTQITQGNGDAIVAAEQGAVAPAYTMSTFPNPSGHGQIASVDIAITSTATVAKTVPLSSLSDGILSWLYSWIPGNNNNNRHAIVFCIRMGLSLPPEVGGMEVNFRETNVKVTLGNDVSTIHSVDLEPRPVNSLTVQILGTEVKTDGPMNRQEVKKVAAVEASVTADSESSLEPNNVQDGRKPSIDEL</sequence>
<dbReference type="EMBL" id="JAGRRH010000024">
    <property type="protein sequence ID" value="KAG7343413.1"/>
    <property type="molecule type" value="Genomic_DNA"/>
</dbReference>
<feature type="region of interest" description="Disordered" evidence="1">
    <location>
        <begin position="275"/>
        <end position="299"/>
    </location>
</feature>
<evidence type="ECO:0000313" key="2">
    <source>
        <dbReference type="EMBL" id="KAG7343413.1"/>
    </source>
</evidence>
<keyword evidence="3" id="KW-1185">Reference proteome</keyword>
<proteinExistence type="predicted"/>